<dbReference type="RefSeq" id="WP_147027336.1">
    <property type="nucleotide sequence ID" value="NZ_BJZU01000079.1"/>
</dbReference>
<keyword evidence="4" id="KW-0119">Carbohydrate metabolism</keyword>
<dbReference type="OrthoDB" id="9800955at2"/>
<name>A0A512J747_9HYPH</name>
<dbReference type="Gene3D" id="3.20.20.80">
    <property type="entry name" value="Glycosidases"/>
    <property type="match status" value="1"/>
</dbReference>
<keyword evidence="8" id="KW-0732">Signal</keyword>
<dbReference type="PANTHER" id="PTHR31297">
    <property type="entry name" value="GLUCAN ENDO-1,6-BETA-GLUCOSIDASE B"/>
    <property type="match status" value="1"/>
</dbReference>
<evidence type="ECO:0000256" key="5">
    <source>
        <dbReference type="ARBA" id="ARBA00023295"/>
    </source>
</evidence>
<reference evidence="13" key="2">
    <citation type="journal article" date="2019" name="Int. J. Syst. Evol. Microbiol.">
        <title>The Global Catalogue of Microorganisms (GCM) 10K type strain sequencing project: providing services to taxonomists for standard genome sequencing and annotation.</title>
        <authorList>
            <consortium name="The Broad Institute Genomics Platform"/>
            <consortium name="The Broad Institute Genome Sequencing Center for Infectious Disease"/>
            <person name="Wu L."/>
            <person name="Ma J."/>
        </authorList>
    </citation>
    <scope>NUCLEOTIDE SEQUENCE [LARGE SCALE GENOMIC DNA]</scope>
    <source>
        <strain evidence="13">NBRC 107715</strain>
    </source>
</reference>
<sequence>MSATRRAALLAATRLAAGLWAAASAPSWAAPQPASGFRRGVGVHTMMNWGRLDPADRGRYAAEPFSGPAYALSDAVIRNIAAAGFDFVRLTLDPGPFLQLEGAPRDALDAQLGATVQRFLAAGLAVLVDLHPNTQVPRYDPVQWLRSTEDPIYLQYVATVRRTARLLAGLGSPAVAFELMNEPPYGYDRASVRRWQVMCEALHAAVRAVAPDLLVVLTGAHGGDREGLAALDPAPFRGSRVLYSFHYYEPYPFTHQGVVADNGDSAFWRYFSDMPYPAASVPAELVLETVRANVEDDARRGSGRGRPAIGPAQAQARAYLATGFDRARIARAFDEVTAWAQRNGIPPDRIFLGEFGATRTYGSYRASDPISYENWLRDVRELAEERRFGWAFWALGGHGGMSLVSEDGGSSLDRPTLRALGMRTP</sequence>
<keyword evidence="6" id="KW-0624">Polysaccharide degradation</keyword>
<dbReference type="Proteomes" id="UP000321960">
    <property type="component" value="Unassembled WGS sequence"/>
</dbReference>
<dbReference type="GO" id="GO:0005576">
    <property type="term" value="C:extracellular region"/>
    <property type="evidence" value="ECO:0007669"/>
    <property type="project" value="TreeGrafter"/>
</dbReference>
<dbReference type="Proteomes" id="UP001156856">
    <property type="component" value="Unassembled WGS sequence"/>
</dbReference>
<dbReference type="EMBL" id="BSPK01000016">
    <property type="protein sequence ID" value="GLS62623.1"/>
    <property type="molecule type" value="Genomic_DNA"/>
</dbReference>
<dbReference type="SUPFAM" id="SSF51445">
    <property type="entry name" value="(Trans)glycosidases"/>
    <property type="match status" value="1"/>
</dbReference>
<reference evidence="11" key="4">
    <citation type="submission" date="2023-01" db="EMBL/GenBank/DDBJ databases">
        <title>Draft genome sequence of Methylobacterium oxalidis strain NBRC 107715.</title>
        <authorList>
            <person name="Sun Q."/>
            <person name="Mori K."/>
        </authorList>
    </citation>
    <scope>NUCLEOTIDE SEQUENCE</scope>
    <source>
        <strain evidence="11">NBRC 107715</strain>
    </source>
</reference>
<protein>
    <submittedName>
        <fullName evidence="10">Glycosyl hydrolase family 5</fullName>
    </submittedName>
</protein>
<keyword evidence="13" id="KW-1185">Reference proteome</keyword>
<evidence type="ECO:0000256" key="3">
    <source>
        <dbReference type="ARBA" id="ARBA00023001"/>
    </source>
</evidence>
<dbReference type="PROSITE" id="PS51318">
    <property type="entry name" value="TAT"/>
    <property type="match status" value="1"/>
</dbReference>
<dbReference type="PANTHER" id="PTHR31297:SF41">
    <property type="entry name" value="ENDOGLUCANASE, PUTATIVE (AFU_ORTHOLOGUE AFUA_5G01830)-RELATED"/>
    <property type="match status" value="1"/>
</dbReference>
<dbReference type="InterPro" id="IPR050386">
    <property type="entry name" value="Glycosyl_hydrolase_5"/>
</dbReference>
<evidence type="ECO:0000313" key="12">
    <source>
        <dbReference type="Proteomes" id="UP000321960"/>
    </source>
</evidence>
<evidence type="ECO:0000256" key="1">
    <source>
        <dbReference type="ARBA" id="ARBA00005641"/>
    </source>
</evidence>
<keyword evidence="5 7" id="KW-0326">Glycosidase</keyword>
<feature type="domain" description="Glycoside hydrolase family 5" evidence="9">
    <location>
        <begin position="72"/>
        <end position="398"/>
    </location>
</feature>
<reference evidence="10 12" key="3">
    <citation type="submission" date="2019-07" db="EMBL/GenBank/DDBJ databases">
        <title>Whole genome shotgun sequence of Methylobacterium oxalidis NBRC 107715.</title>
        <authorList>
            <person name="Hosoyama A."/>
            <person name="Uohara A."/>
            <person name="Ohji S."/>
            <person name="Ichikawa N."/>
        </authorList>
    </citation>
    <scope>NUCLEOTIDE SEQUENCE [LARGE SCALE GENOMIC DNA]</scope>
    <source>
        <strain evidence="10 12">NBRC 107715</strain>
    </source>
</reference>
<dbReference type="Pfam" id="PF00150">
    <property type="entry name" value="Cellulase"/>
    <property type="match status" value="1"/>
</dbReference>
<evidence type="ECO:0000259" key="9">
    <source>
        <dbReference type="Pfam" id="PF00150"/>
    </source>
</evidence>
<dbReference type="InterPro" id="IPR006311">
    <property type="entry name" value="TAT_signal"/>
</dbReference>
<evidence type="ECO:0000256" key="6">
    <source>
        <dbReference type="ARBA" id="ARBA00023326"/>
    </source>
</evidence>
<evidence type="ECO:0000313" key="10">
    <source>
        <dbReference type="EMBL" id="GEP05795.1"/>
    </source>
</evidence>
<evidence type="ECO:0000256" key="4">
    <source>
        <dbReference type="ARBA" id="ARBA00023277"/>
    </source>
</evidence>
<evidence type="ECO:0000256" key="2">
    <source>
        <dbReference type="ARBA" id="ARBA00022801"/>
    </source>
</evidence>
<dbReference type="GO" id="GO:0030245">
    <property type="term" value="P:cellulose catabolic process"/>
    <property type="evidence" value="ECO:0007669"/>
    <property type="project" value="UniProtKB-KW"/>
</dbReference>
<keyword evidence="2 7" id="KW-0378">Hydrolase</keyword>
<dbReference type="AlphaFoldDB" id="A0A512J747"/>
<dbReference type="EMBL" id="BJZU01000079">
    <property type="protein sequence ID" value="GEP05795.1"/>
    <property type="molecule type" value="Genomic_DNA"/>
</dbReference>
<proteinExistence type="inferred from homology"/>
<dbReference type="InterPro" id="IPR001547">
    <property type="entry name" value="Glyco_hydro_5"/>
</dbReference>
<evidence type="ECO:0000313" key="11">
    <source>
        <dbReference type="EMBL" id="GLS62623.1"/>
    </source>
</evidence>
<dbReference type="GO" id="GO:0009986">
    <property type="term" value="C:cell surface"/>
    <property type="evidence" value="ECO:0007669"/>
    <property type="project" value="TreeGrafter"/>
</dbReference>
<evidence type="ECO:0000256" key="7">
    <source>
        <dbReference type="RuleBase" id="RU361153"/>
    </source>
</evidence>
<evidence type="ECO:0000256" key="8">
    <source>
        <dbReference type="SAM" id="SignalP"/>
    </source>
</evidence>
<dbReference type="InterPro" id="IPR017853">
    <property type="entry name" value="GH"/>
</dbReference>
<evidence type="ECO:0000313" key="13">
    <source>
        <dbReference type="Proteomes" id="UP001156856"/>
    </source>
</evidence>
<feature type="signal peptide" evidence="8">
    <location>
        <begin position="1"/>
        <end position="29"/>
    </location>
</feature>
<gene>
    <name evidence="11" type="ORF">GCM10007888_10040</name>
    <name evidence="10" type="ORF">MOX02_38330</name>
</gene>
<organism evidence="10 12">
    <name type="scientific">Methylobacterium oxalidis</name>
    <dbReference type="NCBI Taxonomy" id="944322"/>
    <lineage>
        <taxon>Bacteria</taxon>
        <taxon>Pseudomonadati</taxon>
        <taxon>Pseudomonadota</taxon>
        <taxon>Alphaproteobacteria</taxon>
        <taxon>Hyphomicrobiales</taxon>
        <taxon>Methylobacteriaceae</taxon>
        <taxon>Methylobacterium</taxon>
    </lineage>
</organism>
<reference evidence="11" key="1">
    <citation type="journal article" date="2014" name="Int. J. Syst. Evol. Microbiol.">
        <title>Complete genome of a new Firmicutes species belonging to the dominant human colonic microbiota ('Ruminococcus bicirculans') reveals two chromosomes and a selective capacity to utilize plant glucans.</title>
        <authorList>
            <consortium name="NISC Comparative Sequencing Program"/>
            <person name="Wegmann U."/>
            <person name="Louis P."/>
            <person name="Goesmann A."/>
            <person name="Henrissat B."/>
            <person name="Duncan S.H."/>
            <person name="Flint H.J."/>
        </authorList>
    </citation>
    <scope>NUCLEOTIDE SEQUENCE</scope>
    <source>
        <strain evidence="11">NBRC 107715</strain>
    </source>
</reference>
<comment type="caution">
    <text evidence="10">The sequence shown here is derived from an EMBL/GenBank/DDBJ whole genome shotgun (WGS) entry which is preliminary data.</text>
</comment>
<dbReference type="GO" id="GO:0008422">
    <property type="term" value="F:beta-glucosidase activity"/>
    <property type="evidence" value="ECO:0007669"/>
    <property type="project" value="TreeGrafter"/>
</dbReference>
<comment type="similarity">
    <text evidence="1 7">Belongs to the glycosyl hydrolase 5 (cellulase A) family.</text>
</comment>
<accession>A0A512J747</accession>
<keyword evidence="3" id="KW-0136">Cellulose degradation</keyword>
<feature type="chain" id="PRO_5021903054" evidence="8">
    <location>
        <begin position="30"/>
        <end position="425"/>
    </location>
</feature>